<evidence type="ECO:0000313" key="1">
    <source>
        <dbReference type="EMBL" id="KAJ3496652.1"/>
    </source>
</evidence>
<dbReference type="Proteomes" id="UP001148737">
    <property type="component" value="Unassembled WGS sequence"/>
</dbReference>
<protein>
    <submittedName>
        <fullName evidence="1">Uncharacterized protein</fullName>
    </submittedName>
</protein>
<reference evidence="1" key="1">
    <citation type="submission" date="2022-07" db="EMBL/GenBank/DDBJ databases">
        <title>Genome Sequence of Lecanicillium saksenae.</title>
        <authorList>
            <person name="Buettner E."/>
        </authorList>
    </citation>
    <scope>NUCLEOTIDE SEQUENCE</scope>
    <source>
        <strain evidence="1">VT-O1</strain>
    </source>
</reference>
<organism evidence="1 2">
    <name type="scientific">Lecanicillium saksenae</name>
    <dbReference type="NCBI Taxonomy" id="468837"/>
    <lineage>
        <taxon>Eukaryota</taxon>
        <taxon>Fungi</taxon>
        <taxon>Dikarya</taxon>
        <taxon>Ascomycota</taxon>
        <taxon>Pezizomycotina</taxon>
        <taxon>Sordariomycetes</taxon>
        <taxon>Hypocreomycetidae</taxon>
        <taxon>Hypocreales</taxon>
        <taxon>Cordycipitaceae</taxon>
        <taxon>Lecanicillium</taxon>
    </lineage>
</organism>
<proteinExistence type="predicted"/>
<gene>
    <name evidence="1" type="ORF">NLG97_g2509</name>
</gene>
<sequence>MIQDQEQHVNMESSISLPNATDDIESKSKMMTVDHGLDDDEGLATNPTAATEEEIRTGSVHVPNIANQAAPNGDTSPKKQISAYALIMETLERKRKEKGLPSLFKKPDRSTEIKPGETLLNSDFSRYVIRRDNVAVKYRDDILRHEADAMQFVKRAGMPVPDVISFGERDSGEGRIYIEMSYVEGETLHKAWPSLSHEQRLSIAHQMRDILDVMRALPAPPNFIGDPGHRQARIPPRHRYQPQDCLFACDLAARNIMVRDGRIVALLDWEVAGWYPEYYEYIRFMHSGGLDCGWKAFVDEVFSHKYDDEMVLYTGLPRYQGKFDDKKRYGYEK</sequence>
<dbReference type="EMBL" id="JANAKD010000172">
    <property type="protein sequence ID" value="KAJ3496652.1"/>
    <property type="molecule type" value="Genomic_DNA"/>
</dbReference>
<keyword evidence="2" id="KW-1185">Reference proteome</keyword>
<accession>A0ACC1R2H2</accession>
<comment type="caution">
    <text evidence="1">The sequence shown here is derived from an EMBL/GenBank/DDBJ whole genome shotgun (WGS) entry which is preliminary data.</text>
</comment>
<name>A0ACC1R2H2_9HYPO</name>
<evidence type="ECO:0000313" key="2">
    <source>
        <dbReference type="Proteomes" id="UP001148737"/>
    </source>
</evidence>